<dbReference type="PANTHER" id="PTHR24056">
    <property type="entry name" value="CELL DIVISION PROTEIN KINASE"/>
    <property type="match status" value="1"/>
</dbReference>
<feature type="region of interest" description="Disordered" evidence="7">
    <location>
        <begin position="195"/>
        <end position="253"/>
    </location>
</feature>
<dbReference type="EMBL" id="CAJNOQ010006131">
    <property type="protein sequence ID" value="CAF1124581.1"/>
    <property type="molecule type" value="Genomic_DNA"/>
</dbReference>
<comment type="caution">
    <text evidence="9">The sequence shown here is derived from an EMBL/GenBank/DDBJ whole genome shotgun (WGS) entry which is preliminary data.</text>
</comment>
<evidence type="ECO:0000256" key="3">
    <source>
        <dbReference type="ARBA" id="ARBA00022679"/>
    </source>
</evidence>
<dbReference type="EMBL" id="CAJOBA010049288">
    <property type="protein sequence ID" value="CAF4222133.1"/>
    <property type="molecule type" value="Genomic_DNA"/>
</dbReference>
<evidence type="ECO:0000256" key="4">
    <source>
        <dbReference type="ARBA" id="ARBA00022741"/>
    </source>
</evidence>
<dbReference type="OrthoDB" id="1732493at2759"/>
<dbReference type="PANTHER" id="PTHR24056:SF508">
    <property type="entry name" value="CYCLIN-DEPENDENT KINASE 10"/>
    <property type="match status" value="1"/>
</dbReference>
<dbReference type="GO" id="GO:0005524">
    <property type="term" value="F:ATP binding"/>
    <property type="evidence" value="ECO:0007669"/>
    <property type="project" value="UniProtKB-KW"/>
</dbReference>
<evidence type="ECO:0000259" key="8">
    <source>
        <dbReference type="PROSITE" id="PS50011"/>
    </source>
</evidence>
<evidence type="ECO:0000313" key="11">
    <source>
        <dbReference type="EMBL" id="CAF3888054.1"/>
    </source>
</evidence>
<keyword evidence="5" id="KW-0418">Kinase</keyword>
<evidence type="ECO:0000256" key="5">
    <source>
        <dbReference type="ARBA" id="ARBA00022777"/>
    </source>
</evidence>
<dbReference type="SMART" id="SM00220">
    <property type="entry name" value="S_TKc"/>
    <property type="match status" value="1"/>
</dbReference>
<dbReference type="FunFam" id="1.10.510.10:FF:000533">
    <property type="entry name" value="cyclin-dependent kinase 10"/>
    <property type="match status" value="1"/>
</dbReference>
<dbReference type="PROSITE" id="PS50011">
    <property type="entry name" value="PROTEIN_KINASE_DOM"/>
    <property type="match status" value="1"/>
</dbReference>
<evidence type="ECO:0000313" key="10">
    <source>
        <dbReference type="EMBL" id="CAF1421520.1"/>
    </source>
</evidence>
<keyword evidence="4" id="KW-0547">Nucleotide-binding</keyword>
<name>A0A814QYW8_9BILA</name>
<dbReference type="EMBL" id="CAJOBC010006131">
    <property type="protein sequence ID" value="CAF3888054.1"/>
    <property type="molecule type" value="Genomic_DNA"/>
</dbReference>
<dbReference type="GO" id="GO:0004674">
    <property type="term" value="F:protein serine/threonine kinase activity"/>
    <property type="evidence" value="ECO:0007669"/>
    <property type="project" value="UniProtKB-KW"/>
</dbReference>
<feature type="compositionally biased region" description="Polar residues" evidence="7">
    <location>
        <begin position="228"/>
        <end position="247"/>
    </location>
</feature>
<dbReference type="EMBL" id="CAJNOK010027526">
    <property type="protein sequence ID" value="CAF1421520.1"/>
    <property type="molecule type" value="Genomic_DNA"/>
</dbReference>
<dbReference type="GO" id="GO:0007346">
    <property type="term" value="P:regulation of mitotic cell cycle"/>
    <property type="evidence" value="ECO:0007669"/>
    <property type="project" value="TreeGrafter"/>
</dbReference>
<evidence type="ECO:0000256" key="1">
    <source>
        <dbReference type="ARBA" id="ARBA00006485"/>
    </source>
</evidence>
<dbReference type="Gene3D" id="1.10.510.10">
    <property type="entry name" value="Transferase(Phosphotransferase) domain 1"/>
    <property type="match status" value="1"/>
</dbReference>
<dbReference type="GO" id="GO:0005634">
    <property type="term" value="C:nucleus"/>
    <property type="evidence" value="ECO:0007669"/>
    <property type="project" value="TreeGrafter"/>
</dbReference>
<evidence type="ECO:0000313" key="12">
    <source>
        <dbReference type="EMBL" id="CAF4222133.1"/>
    </source>
</evidence>
<dbReference type="SUPFAM" id="SSF56112">
    <property type="entry name" value="Protein kinase-like (PK-like)"/>
    <property type="match status" value="1"/>
</dbReference>
<keyword evidence="3" id="KW-0808">Transferase</keyword>
<evidence type="ECO:0000256" key="7">
    <source>
        <dbReference type="SAM" id="MobiDB-lite"/>
    </source>
</evidence>
<reference evidence="9" key="1">
    <citation type="submission" date="2021-02" db="EMBL/GenBank/DDBJ databases">
        <authorList>
            <person name="Nowell W R."/>
        </authorList>
    </citation>
    <scope>NUCLEOTIDE SEQUENCE</scope>
</reference>
<evidence type="ECO:0000313" key="13">
    <source>
        <dbReference type="Proteomes" id="UP000663829"/>
    </source>
</evidence>
<dbReference type="InterPro" id="IPR050108">
    <property type="entry name" value="CDK"/>
</dbReference>
<dbReference type="InterPro" id="IPR011009">
    <property type="entry name" value="Kinase-like_dom_sf"/>
</dbReference>
<dbReference type="AlphaFoldDB" id="A0A814QYW8"/>
<proteinExistence type="inferred from homology"/>
<keyword evidence="6" id="KW-0067">ATP-binding</keyword>
<sequence>VKCIALQLLRGLNYIHMRFIIHRDIKVSNLLMTDTGCLKIGDFGLARQFTLPNGSMTPMVVTLWYRAPELLFGSKFQTTAIDIWSAGCVIGELLSHRPLLPGRSEIHQINLIIDMFGTPTEKIWEDLNELPLLKNFQLRQQPYNNFTQTFPWLSKAGIILMNFMFMYDPNKRATAADCLSNSYFKEAPLPCEPEYMPSFPQHRNRLPTSSITTTTTTTDETNRKRKPTTLSNDSNTTLRVGYNPNSGKKQKQS</sequence>
<dbReference type="InterPro" id="IPR008271">
    <property type="entry name" value="Ser/Thr_kinase_AS"/>
</dbReference>
<feature type="domain" description="Protein kinase" evidence="8">
    <location>
        <begin position="1"/>
        <end position="184"/>
    </location>
</feature>
<evidence type="ECO:0000313" key="9">
    <source>
        <dbReference type="EMBL" id="CAF1124581.1"/>
    </source>
</evidence>
<dbReference type="InterPro" id="IPR000719">
    <property type="entry name" value="Prot_kinase_dom"/>
</dbReference>
<accession>A0A814QYW8</accession>
<evidence type="ECO:0000256" key="6">
    <source>
        <dbReference type="ARBA" id="ARBA00022840"/>
    </source>
</evidence>
<dbReference type="Pfam" id="PF00069">
    <property type="entry name" value="Pkinase"/>
    <property type="match status" value="1"/>
</dbReference>
<comment type="similarity">
    <text evidence="1">Belongs to the protein kinase superfamily. CMGC Ser/Thr protein kinase family. CDC2/CDKX subfamily.</text>
</comment>
<feature type="non-terminal residue" evidence="9">
    <location>
        <position position="253"/>
    </location>
</feature>
<dbReference type="PROSITE" id="PS00108">
    <property type="entry name" value="PROTEIN_KINASE_ST"/>
    <property type="match status" value="1"/>
</dbReference>
<protein>
    <recommendedName>
        <fullName evidence="8">Protein kinase domain-containing protein</fullName>
    </recommendedName>
</protein>
<evidence type="ECO:0000256" key="2">
    <source>
        <dbReference type="ARBA" id="ARBA00022527"/>
    </source>
</evidence>
<organism evidence="9 13">
    <name type="scientific">Didymodactylos carnosus</name>
    <dbReference type="NCBI Taxonomy" id="1234261"/>
    <lineage>
        <taxon>Eukaryota</taxon>
        <taxon>Metazoa</taxon>
        <taxon>Spiralia</taxon>
        <taxon>Gnathifera</taxon>
        <taxon>Rotifera</taxon>
        <taxon>Eurotatoria</taxon>
        <taxon>Bdelloidea</taxon>
        <taxon>Philodinida</taxon>
        <taxon>Philodinidae</taxon>
        <taxon>Didymodactylos</taxon>
    </lineage>
</organism>
<dbReference type="Proteomes" id="UP000682733">
    <property type="component" value="Unassembled WGS sequence"/>
</dbReference>
<keyword evidence="2" id="KW-0723">Serine/threonine-protein kinase</keyword>
<keyword evidence="13" id="KW-1185">Reference proteome</keyword>
<gene>
    <name evidence="9" type="ORF">GPM918_LOCUS19865</name>
    <name evidence="10" type="ORF">OVA965_LOCUS33709</name>
    <name evidence="11" type="ORF">SRO942_LOCUS19862</name>
    <name evidence="12" type="ORF">TMI583_LOCUS34607</name>
</gene>
<dbReference type="Proteomes" id="UP000677228">
    <property type="component" value="Unassembled WGS sequence"/>
</dbReference>
<dbReference type="Proteomes" id="UP000681722">
    <property type="component" value="Unassembled WGS sequence"/>
</dbReference>
<dbReference type="Proteomes" id="UP000663829">
    <property type="component" value="Unassembled WGS sequence"/>
</dbReference>